<organism evidence="8 9">
    <name type="scientific">Ferrovibrio xuzhouensis</name>
    <dbReference type="NCBI Taxonomy" id="1576914"/>
    <lineage>
        <taxon>Bacteria</taxon>
        <taxon>Pseudomonadati</taxon>
        <taxon>Pseudomonadota</taxon>
        <taxon>Alphaproteobacteria</taxon>
        <taxon>Rhodospirillales</taxon>
        <taxon>Rhodospirillaceae</taxon>
        <taxon>Ferrovibrio</taxon>
    </lineage>
</organism>
<keyword evidence="4 6" id="KW-1133">Transmembrane helix</keyword>
<dbReference type="SUPFAM" id="SSF103481">
    <property type="entry name" value="Multidrug resistance efflux transporter EmrE"/>
    <property type="match status" value="2"/>
</dbReference>
<dbReference type="InterPro" id="IPR050638">
    <property type="entry name" value="AA-Vitamin_Transporters"/>
</dbReference>
<dbReference type="InterPro" id="IPR000620">
    <property type="entry name" value="EamA_dom"/>
</dbReference>
<feature type="transmembrane region" description="Helical" evidence="6">
    <location>
        <begin position="171"/>
        <end position="192"/>
    </location>
</feature>
<evidence type="ECO:0000256" key="1">
    <source>
        <dbReference type="ARBA" id="ARBA00004141"/>
    </source>
</evidence>
<dbReference type="Gene3D" id="1.10.3730.20">
    <property type="match status" value="1"/>
</dbReference>
<evidence type="ECO:0000259" key="7">
    <source>
        <dbReference type="Pfam" id="PF00892"/>
    </source>
</evidence>
<evidence type="ECO:0000256" key="5">
    <source>
        <dbReference type="ARBA" id="ARBA00023136"/>
    </source>
</evidence>
<accession>A0ABV7VMH0</accession>
<name>A0ABV7VMH0_9PROT</name>
<feature type="transmembrane region" description="Helical" evidence="6">
    <location>
        <begin position="234"/>
        <end position="252"/>
    </location>
</feature>
<feature type="domain" description="EamA" evidence="7">
    <location>
        <begin position="27"/>
        <end position="159"/>
    </location>
</feature>
<evidence type="ECO:0000313" key="8">
    <source>
        <dbReference type="EMBL" id="MFC3677946.1"/>
    </source>
</evidence>
<keyword evidence="5 6" id="KW-0472">Membrane</keyword>
<gene>
    <name evidence="8" type="ORF">ACFOOQ_20505</name>
</gene>
<evidence type="ECO:0000256" key="4">
    <source>
        <dbReference type="ARBA" id="ARBA00022989"/>
    </source>
</evidence>
<dbReference type="RefSeq" id="WP_379729568.1">
    <property type="nucleotide sequence ID" value="NZ_JBHRYJ010000006.1"/>
</dbReference>
<proteinExistence type="inferred from homology"/>
<evidence type="ECO:0000256" key="3">
    <source>
        <dbReference type="ARBA" id="ARBA00022692"/>
    </source>
</evidence>
<feature type="domain" description="EamA" evidence="7">
    <location>
        <begin position="173"/>
        <end position="306"/>
    </location>
</feature>
<feature type="transmembrane region" description="Helical" evidence="6">
    <location>
        <begin position="26"/>
        <end position="48"/>
    </location>
</feature>
<feature type="transmembrane region" description="Helical" evidence="6">
    <location>
        <begin position="115"/>
        <end position="137"/>
    </location>
</feature>
<dbReference type="PANTHER" id="PTHR32322:SF2">
    <property type="entry name" value="EAMA DOMAIN-CONTAINING PROTEIN"/>
    <property type="match status" value="1"/>
</dbReference>
<dbReference type="Proteomes" id="UP001595711">
    <property type="component" value="Unassembled WGS sequence"/>
</dbReference>
<comment type="caution">
    <text evidence="8">The sequence shown here is derived from an EMBL/GenBank/DDBJ whole genome shotgun (WGS) entry which is preliminary data.</text>
</comment>
<dbReference type="Pfam" id="PF00892">
    <property type="entry name" value="EamA"/>
    <property type="match status" value="2"/>
</dbReference>
<feature type="transmembrane region" description="Helical" evidence="6">
    <location>
        <begin position="144"/>
        <end position="165"/>
    </location>
</feature>
<evidence type="ECO:0000256" key="6">
    <source>
        <dbReference type="SAM" id="Phobius"/>
    </source>
</evidence>
<reference evidence="9" key="1">
    <citation type="journal article" date="2019" name="Int. J. Syst. Evol. Microbiol.">
        <title>The Global Catalogue of Microorganisms (GCM) 10K type strain sequencing project: providing services to taxonomists for standard genome sequencing and annotation.</title>
        <authorList>
            <consortium name="The Broad Institute Genomics Platform"/>
            <consortium name="The Broad Institute Genome Sequencing Center for Infectious Disease"/>
            <person name="Wu L."/>
            <person name="Ma J."/>
        </authorList>
    </citation>
    <scope>NUCLEOTIDE SEQUENCE [LARGE SCALE GENOMIC DNA]</scope>
    <source>
        <strain evidence="9">KCTC 42182</strain>
    </source>
</reference>
<protein>
    <submittedName>
        <fullName evidence="8">DMT family transporter</fullName>
    </submittedName>
</protein>
<feature type="transmembrane region" description="Helical" evidence="6">
    <location>
        <begin position="88"/>
        <end position="109"/>
    </location>
</feature>
<comment type="similarity">
    <text evidence="2">Belongs to the EamA transporter family.</text>
</comment>
<comment type="subcellular location">
    <subcellularLocation>
        <location evidence="1">Membrane</location>
        <topology evidence="1">Multi-pass membrane protein</topology>
    </subcellularLocation>
</comment>
<feature type="transmembrane region" description="Helical" evidence="6">
    <location>
        <begin position="290"/>
        <end position="309"/>
    </location>
</feature>
<dbReference type="InterPro" id="IPR037185">
    <property type="entry name" value="EmrE-like"/>
</dbReference>
<evidence type="ECO:0000313" key="9">
    <source>
        <dbReference type="Proteomes" id="UP001595711"/>
    </source>
</evidence>
<dbReference type="PANTHER" id="PTHR32322">
    <property type="entry name" value="INNER MEMBRANE TRANSPORTER"/>
    <property type="match status" value="1"/>
</dbReference>
<dbReference type="EMBL" id="JBHRYJ010000006">
    <property type="protein sequence ID" value="MFC3677946.1"/>
    <property type="molecule type" value="Genomic_DNA"/>
</dbReference>
<keyword evidence="3 6" id="KW-0812">Transmembrane</keyword>
<feature type="transmembrane region" description="Helical" evidence="6">
    <location>
        <begin position="264"/>
        <end position="284"/>
    </location>
</feature>
<evidence type="ECO:0000256" key="2">
    <source>
        <dbReference type="ARBA" id="ARBA00007362"/>
    </source>
</evidence>
<sequence length="320" mass="32980">MTNTAPPLPVPPAPLAAADLLPRDRLLGVGAALVTIVIWASFIVVSRFGATHSLTVWDVAFLRYAPTTLLLAPLCVKSWPRLRQAGPLKLGLMAVGGGMPFLLVGMSGMQFAPAAHAGAMMPGAMPLFVALFAAVVFGERYPAVRLGGFALIVVGVLAIGGYHLFLLGTGYWRGHLLFLTAAALWAGYTLALKRAALPALPAIAFIYVLGGALYAPVYFLALPSHLATTPWPEIGLQLVQGILSGVISLFTYSVAVTRLGPTKAAAFGALAPALAAVAAIPLLGEWPDTASWAGIPAIVLGVMLANGAFGGKPASNLKGG</sequence>
<keyword evidence="9" id="KW-1185">Reference proteome</keyword>
<feature type="transmembrane region" description="Helical" evidence="6">
    <location>
        <begin position="199"/>
        <end position="222"/>
    </location>
</feature>